<evidence type="ECO:0000313" key="13">
    <source>
        <dbReference type="Proteomes" id="UP000553766"/>
    </source>
</evidence>
<reference evidence="12 13" key="1">
    <citation type="submission" date="2020-08" db="EMBL/GenBank/DDBJ databases">
        <title>Genomic Encyclopedia of Type Strains, Phase IV (KMG-IV): sequencing the most valuable type-strain genomes for metagenomic binning, comparative biology and taxonomic classification.</title>
        <authorList>
            <person name="Goeker M."/>
        </authorList>
    </citation>
    <scope>NUCLEOTIDE SEQUENCE [LARGE SCALE GENOMIC DNA]</scope>
    <source>
        <strain evidence="12 13">DSM 103377</strain>
    </source>
</reference>
<dbReference type="Gene3D" id="3.40.1550.10">
    <property type="entry name" value="CheC-like"/>
    <property type="match status" value="1"/>
</dbReference>
<evidence type="ECO:0000256" key="8">
    <source>
        <dbReference type="ARBA" id="ARBA00023136"/>
    </source>
</evidence>
<keyword evidence="5" id="KW-1003">Cell membrane</keyword>
<evidence type="ECO:0000256" key="4">
    <source>
        <dbReference type="ARBA" id="ARBA00021898"/>
    </source>
</evidence>
<dbReference type="Gene3D" id="2.30.330.10">
    <property type="entry name" value="SpoA-like"/>
    <property type="match status" value="1"/>
</dbReference>
<dbReference type="PRINTS" id="PR00955">
    <property type="entry name" value="FLGMOTORFLIM"/>
</dbReference>
<keyword evidence="7" id="KW-0283">Flagellar rotation</keyword>
<comment type="subcellular location">
    <subcellularLocation>
        <location evidence="1">Bacterial flagellum basal body</location>
    </subcellularLocation>
    <subcellularLocation>
        <location evidence="2">Cell membrane</location>
        <topology evidence="2">Peripheral membrane protein</topology>
    </subcellularLocation>
</comment>
<dbReference type="GO" id="GO:0050918">
    <property type="term" value="P:positive chemotaxis"/>
    <property type="evidence" value="ECO:0007669"/>
    <property type="project" value="TreeGrafter"/>
</dbReference>
<comment type="similarity">
    <text evidence="3">Belongs to the FliM family.</text>
</comment>
<dbReference type="GO" id="GO:0071978">
    <property type="term" value="P:bacterial-type flagellum-dependent swarming motility"/>
    <property type="evidence" value="ECO:0007669"/>
    <property type="project" value="TreeGrafter"/>
</dbReference>
<accession>A0A840WMB1</accession>
<dbReference type="EMBL" id="JACIJS010000003">
    <property type="protein sequence ID" value="MBB5515253.1"/>
    <property type="molecule type" value="Genomic_DNA"/>
</dbReference>
<sequence>MQSDVLKKKISVRRVGRSPIPHLDDITNHLTAKLEDRLRRLLKATTGAIIMACEVRKLSRVLEDIPVPAMLGIVAVEGVDNYALININSDLVYHVVDLRMGGDPASAPPPTARSFTAIDCALCEGFTSTVIDCMMEAMRSGMGAPLPDAMSLARIEQNITQVRLAPGNADVLVIEVNLDIGEAARSGDFQIVLPLSVLDVLRAEAARAPASNEMLTSLTFWRKHMTRAAAEARIEVSGIVHTQRMTVQELEALTPGDVILMPETALKNIDIRLGRLSDRIDCTTAKLGAFEGRKMLKLTEDPPPDLRSYLESALSIRPDTAPKRID</sequence>
<dbReference type="CDD" id="cd17908">
    <property type="entry name" value="FliM"/>
    <property type="match status" value="1"/>
</dbReference>
<dbReference type="PANTHER" id="PTHR30034">
    <property type="entry name" value="FLAGELLAR MOTOR SWITCH PROTEIN FLIM"/>
    <property type="match status" value="1"/>
</dbReference>
<dbReference type="Pfam" id="PF02154">
    <property type="entry name" value="FliM"/>
    <property type="match status" value="1"/>
</dbReference>
<evidence type="ECO:0000256" key="2">
    <source>
        <dbReference type="ARBA" id="ARBA00004202"/>
    </source>
</evidence>
<dbReference type="GO" id="GO:0003774">
    <property type="term" value="F:cytoskeletal motor activity"/>
    <property type="evidence" value="ECO:0007669"/>
    <property type="project" value="InterPro"/>
</dbReference>
<keyword evidence="12" id="KW-0966">Cell projection</keyword>
<dbReference type="Proteomes" id="UP000553766">
    <property type="component" value="Unassembled WGS sequence"/>
</dbReference>
<keyword evidence="12" id="KW-0282">Flagellum</keyword>
<dbReference type="Pfam" id="PF01052">
    <property type="entry name" value="FliMN_C"/>
    <property type="match status" value="1"/>
</dbReference>
<name>A0A840WMB1_9RHOB</name>
<comment type="caution">
    <text evidence="12">The sequence shown here is derived from an EMBL/GenBank/DDBJ whole genome shotgun (WGS) entry which is preliminary data.</text>
</comment>
<dbReference type="RefSeq" id="WP_184009645.1">
    <property type="nucleotide sequence ID" value="NZ_JACIJS010000003.1"/>
</dbReference>
<keyword evidence="9" id="KW-0975">Bacterial flagellum</keyword>
<dbReference type="AlphaFoldDB" id="A0A840WMB1"/>
<dbReference type="InterPro" id="IPR001543">
    <property type="entry name" value="FliN-like_C"/>
</dbReference>
<dbReference type="SUPFAM" id="SSF101801">
    <property type="entry name" value="Surface presentation of antigens (SPOA)"/>
    <property type="match status" value="1"/>
</dbReference>
<evidence type="ECO:0000256" key="5">
    <source>
        <dbReference type="ARBA" id="ARBA00022475"/>
    </source>
</evidence>
<evidence type="ECO:0000256" key="3">
    <source>
        <dbReference type="ARBA" id="ARBA00011049"/>
    </source>
</evidence>
<organism evidence="12 13">
    <name type="scientific">Rubricella aquisinus</name>
    <dbReference type="NCBI Taxonomy" id="2028108"/>
    <lineage>
        <taxon>Bacteria</taxon>
        <taxon>Pseudomonadati</taxon>
        <taxon>Pseudomonadota</taxon>
        <taxon>Alphaproteobacteria</taxon>
        <taxon>Rhodobacterales</taxon>
        <taxon>Paracoccaceae</taxon>
        <taxon>Rubricella</taxon>
    </lineage>
</organism>
<evidence type="ECO:0000256" key="6">
    <source>
        <dbReference type="ARBA" id="ARBA00022500"/>
    </source>
</evidence>
<dbReference type="PANTHER" id="PTHR30034:SF6">
    <property type="entry name" value="YOP PROTEINS TRANSLOCATION PROTEIN Q"/>
    <property type="match status" value="1"/>
</dbReference>
<proteinExistence type="inferred from homology"/>
<gene>
    <name evidence="12" type="ORF">FHS89_001263</name>
</gene>
<comment type="function">
    <text evidence="10">FliM is one of three proteins (FliG, FliN, FliM) that forms the rotor-mounted switch complex (C ring), located at the base of the basal body. This complex interacts with the CheY and CheZ chemotaxis proteins, in addition to contacting components of the motor that determine the direction of flagellar rotation.</text>
</comment>
<dbReference type="InterPro" id="IPR036429">
    <property type="entry name" value="SpoA-like_sf"/>
</dbReference>
<keyword evidence="12" id="KW-0969">Cilium</keyword>
<evidence type="ECO:0000259" key="11">
    <source>
        <dbReference type="Pfam" id="PF01052"/>
    </source>
</evidence>
<keyword evidence="6" id="KW-0145">Chemotaxis</keyword>
<feature type="domain" description="Flagellar motor switch protein FliN-like C-terminal" evidence="11">
    <location>
        <begin position="231"/>
        <end position="300"/>
    </location>
</feature>
<evidence type="ECO:0000256" key="1">
    <source>
        <dbReference type="ARBA" id="ARBA00004117"/>
    </source>
</evidence>
<evidence type="ECO:0000256" key="7">
    <source>
        <dbReference type="ARBA" id="ARBA00022779"/>
    </source>
</evidence>
<keyword evidence="13" id="KW-1185">Reference proteome</keyword>
<protein>
    <recommendedName>
        <fullName evidence="4">Flagellar motor switch protein FliM</fullName>
    </recommendedName>
</protein>
<dbReference type="GO" id="GO:0005886">
    <property type="term" value="C:plasma membrane"/>
    <property type="evidence" value="ECO:0007669"/>
    <property type="project" value="UniProtKB-SubCell"/>
</dbReference>
<evidence type="ECO:0000256" key="9">
    <source>
        <dbReference type="ARBA" id="ARBA00023143"/>
    </source>
</evidence>
<dbReference type="InterPro" id="IPR028976">
    <property type="entry name" value="CheC-like_sf"/>
</dbReference>
<evidence type="ECO:0000313" key="12">
    <source>
        <dbReference type="EMBL" id="MBB5515253.1"/>
    </source>
</evidence>
<keyword evidence="8" id="KW-0472">Membrane</keyword>
<dbReference type="InterPro" id="IPR001689">
    <property type="entry name" value="Flag_FliM"/>
</dbReference>
<dbReference type="SUPFAM" id="SSF103039">
    <property type="entry name" value="CheC-like"/>
    <property type="match status" value="1"/>
</dbReference>
<evidence type="ECO:0000256" key="10">
    <source>
        <dbReference type="ARBA" id="ARBA00025044"/>
    </source>
</evidence>
<dbReference type="GO" id="GO:0009425">
    <property type="term" value="C:bacterial-type flagellum basal body"/>
    <property type="evidence" value="ECO:0007669"/>
    <property type="project" value="UniProtKB-SubCell"/>
</dbReference>